<proteinExistence type="predicted"/>
<evidence type="ECO:0000313" key="2">
    <source>
        <dbReference type="EMBL" id="KOS07990.1"/>
    </source>
</evidence>
<reference evidence="2 3" key="1">
    <citation type="submission" date="2015-08" db="EMBL/GenBank/DDBJ databases">
        <title>Whole genome sequence of Flavobacterium akiainvivens IK-1T, from decaying Wikstroemia oahuensis, an endemic Hawaiian shrub.</title>
        <authorList>
            <person name="Wan X."/>
            <person name="Hou S."/>
            <person name="Saito J."/>
            <person name="Donachie S."/>
        </authorList>
    </citation>
    <scope>NUCLEOTIDE SEQUENCE [LARGE SCALE GENOMIC DNA]</scope>
    <source>
        <strain evidence="2 3">IK-1</strain>
    </source>
</reference>
<keyword evidence="1" id="KW-1133">Transmembrane helix</keyword>
<feature type="transmembrane region" description="Helical" evidence="1">
    <location>
        <begin position="61"/>
        <end position="79"/>
    </location>
</feature>
<keyword evidence="1" id="KW-0472">Membrane</keyword>
<dbReference type="OrthoDB" id="9808622at2"/>
<accession>A0A0M9VJP2</accession>
<evidence type="ECO:0008006" key="4">
    <source>
        <dbReference type="Google" id="ProtNLM"/>
    </source>
</evidence>
<dbReference type="EMBL" id="LIYD01000005">
    <property type="protein sequence ID" value="KOS07990.1"/>
    <property type="molecule type" value="Genomic_DNA"/>
</dbReference>
<organism evidence="2 3">
    <name type="scientific">Flavobacterium akiainvivens</name>
    <dbReference type="NCBI Taxonomy" id="1202724"/>
    <lineage>
        <taxon>Bacteria</taxon>
        <taxon>Pseudomonadati</taxon>
        <taxon>Bacteroidota</taxon>
        <taxon>Flavobacteriia</taxon>
        <taxon>Flavobacteriales</taxon>
        <taxon>Flavobacteriaceae</taxon>
        <taxon>Flavobacterium</taxon>
    </lineage>
</organism>
<dbReference type="PATRIC" id="fig|1202724.3.peg.4035"/>
<dbReference type="InterPro" id="IPR011990">
    <property type="entry name" value="TPR-like_helical_dom_sf"/>
</dbReference>
<sequence>MATYNKRGFKAPKPEEEKVVVEQPVEDAIIDDSNSTTAEVFNKLDEGANKTEEWVAKNQKAIFGVVIAIALVAVGYLAYDKLVESPKEEEAANDMFQAEKYFQDALSAPAANDSLFKLALNGGEGKLGLLGIIEQHGGTNAANLAHYDAGVAFLNTGKYKEAVEHLEQFKTNDEVLKAQATGLTGDAYVQLNTKDYQEKGLSLYADAAKATTNDAIAPYWLNKAAKLALYLNKNEDALKYFKEIKEKYSASPEASLADAYIARLEK</sequence>
<dbReference type="Proteomes" id="UP000037755">
    <property type="component" value="Unassembled WGS sequence"/>
</dbReference>
<comment type="caution">
    <text evidence="2">The sequence shown here is derived from an EMBL/GenBank/DDBJ whole genome shotgun (WGS) entry which is preliminary data.</text>
</comment>
<keyword evidence="1" id="KW-0812">Transmembrane</keyword>
<dbReference type="SUPFAM" id="SSF48452">
    <property type="entry name" value="TPR-like"/>
    <property type="match status" value="1"/>
</dbReference>
<evidence type="ECO:0000256" key="1">
    <source>
        <dbReference type="SAM" id="Phobius"/>
    </source>
</evidence>
<evidence type="ECO:0000313" key="3">
    <source>
        <dbReference type="Proteomes" id="UP000037755"/>
    </source>
</evidence>
<dbReference type="Gene3D" id="1.25.40.10">
    <property type="entry name" value="Tetratricopeptide repeat domain"/>
    <property type="match status" value="1"/>
</dbReference>
<keyword evidence="3" id="KW-1185">Reference proteome</keyword>
<dbReference type="RefSeq" id="WP_054409713.1">
    <property type="nucleotide sequence ID" value="NZ_FOYA01000010.1"/>
</dbReference>
<gene>
    <name evidence="2" type="ORF">AM493_19480</name>
</gene>
<dbReference type="STRING" id="1202724.AM493_19480"/>
<protein>
    <recommendedName>
        <fullName evidence="4">Tetratricopeptide repeat protein</fullName>
    </recommendedName>
</protein>
<name>A0A0M9VJP2_9FLAO</name>
<dbReference type="AlphaFoldDB" id="A0A0M9VJP2"/>